<name>A0A4W5NMG9_9TELE</name>
<evidence type="ECO:0000256" key="1">
    <source>
        <dbReference type="PROSITE-ProRule" id="PRU00087"/>
    </source>
</evidence>
<dbReference type="Proteomes" id="UP000314982">
    <property type="component" value="Unassembled WGS sequence"/>
</dbReference>
<evidence type="ECO:0000313" key="2">
    <source>
        <dbReference type="Ensembl" id="ENSHHUP00000050309.1"/>
    </source>
</evidence>
<dbReference type="InterPro" id="IPR013783">
    <property type="entry name" value="Ig-like_fold"/>
</dbReference>
<feature type="repeat" description="Filamin" evidence="1">
    <location>
        <begin position="23"/>
        <end position="49"/>
    </location>
</feature>
<dbReference type="AlphaFoldDB" id="A0A4W5NMG9"/>
<accession>A0A4W5NMG9</accession>
<dbReference type="Gene3D" id="2.60.40.10">
    <property type="entry name" value="Immunoglobulins"/>
    <property type="match status" value="2"/>
</dbReference>
<dbReference type="GeneTree" id="ENSGT00940000153588"/>
<dbReference type="Ensembl" id="ENSHHUT00000052107.1">
    <property type="protein sequence ID" value="ENSHHUP00000050309.1"/>
    <property type="gene ID" value="ENSHHUG00000030355.1"/>
</dbReference>
<dbReference type="GO" id="GO:0007399">
    <property type="term" value="P:nervous system development"/>
    <property type="evidence" value="ECO:0007669"/>
    <property type="project" value="UniProtKB-ARBA"/>
</dbReference>
<proteinExistence type="predicted"/>
<reference evidence="2" key="2">
    <citation type="submission" date="2025-08" db="UniProtKB">
        <authorList>
            <consortium name="Ensembl"/>
        </authorList>
    </citation>
    <scope>IDENTIFICATION</scope>
</reference>
<evidence type="ECO:0000313" key="3">
    <source>
        <dbReference type="Proteomes" id="UP000314982"/>
    </source>
</evidence>
<dbReference type="PROSITE" id="PS50194">
    <property type="entry name" value="FILAMIN_REPEAT"/>
    <property type="match status" value="2"/>
</dbReference>
<dbReference type="InterPro" id="IPR017868">
    <property type="entry name" value="Filamin/ABP280_repeat-like"/>
</dbReference>
<dbReference type="InterPro" id="IPR014756">
    <property type="entry name" value="Ig_E-set"/>
</dbReference>
<reference evidence="3" key="1">
    <citation type="submission" date="2018-06" db="EMBL/GenBank/DDBJ databases">
        <title>Genome assembly of Danube salmon.</title>
        <authorList>
            <person name="Macqueen D.J."/>
            <person name="Gundappa M.K."/>
        </authorList>
    </citation>
    <scope>NUCLEOTIDE SEQUENCE [LARGE SCALE GENOMIC DNA]</scope>
</reference>
<sequence>TYSITISWGGQHIPRSPLEVKIGLEAGPQKVRAWGPGLESGIVGKSADF</sequence>
<organism evidence="2 3">
    <name type="scientific">Hucho hucho</name>
    <name type="common">huchen</name>
    <dbReference type="NCBI Taxonomy" id="62062"/>
    <lineage>
        <taxon>Eukaryota</taxon>
        <taxon>Metazoa</taxon>
        <taxon>Chordata</taxon>
        <taxon>Craniata</taxon>
        <taxon>Vertebrata</taxon>
        <taxon>Euteleostomi</taxon>
        <taxon>Actinopterygii</taxon>
        <taxon>Neopterygii</taxon>
        <taxon>Teleostei</taxon>
        <taxon>Protacanthopterygii</taxon>
        <taxon>Salmoniformes</taxon>
        <taxon>Salmonidae</taxon>
        <taxon>Salmoninae</taxon>
        <taxon>Hucho</taxon>
    </lineage>
</organism>
<protein>
    <submittedName>
        <fullName evidence="2">Uncharacterized protein</fullName>
    </submittedName>
</protein>
<feature type="repeat" description="Filamin" evidence="1">
    <location>
        <begin position="1"/>
        <end position="22"/>
    </location>
</feature>
<keyword evidence="3" id="KW-1185">Reference proteome</keyword>
<dbReference type="SUPFAM" id="SSF81296">
    <property type="entry name" value="E set domains"/>
    <property type="match status" value="1"/>
</dbReference>
<reference evidence="2" key="3">
    <citation type="submission" date="2025-09" db="UniProtKB">
        <authorList>
            <consortium name="Ensembl"/>
        </authorList>
    </citation>
    <scope>IDENTIFICATION</scope>
</reference>